<reference evidence="2" key="1">
    <citation type="submission" date="2020-10" db="EMBL/GenBank/DDBJ databases">
        <authorList>
            <person name="Gilroy R."/>
        </authorList>
    </citation>
    <scope>NUCLEOTIDE SEQUENCE</scope>
    <source>
        <strain evidence="2">14700</strain>
    </source>
</reference>
<name>A0A9D9ID85_9SPIO</name>
<evidence type="ECO:0000313" key="2">
    <source>
        <dbReference type="EMBL" id="MBO8469633.1"/>
    </source>
</evidence>
<sequence>MSIENARNHLKKYGKDGDIIEFSSSSATVKEAAADLNTEEGRIAKSMSFMLSSGPVVILAAGDEKIDNRKFKDTFHEKARMIGPDQVEEIIGHPVGGVCPFGVKDGVTVYLDQSLRRFDYVYPAAGSRNSAIKLTIPELEETSEYKSWVDVTKLPEGQGA</sequence>
<reference evidence="2" key="2">
    <citation type="journal article" date="2021" name="PeerJ">
        <title>Extensive microbial diversity within the chicken gut microbiome revealed by metagenomics and culture.</title>
        <authorList>
            <person name="Gilroy R."/>
            <person name="Ravi A."/>
            <person name="Getino M."/>
            <person name="Pursley I."/>
            <person name="Horton D.L."/>
            <person name="Alikhan N.F."/>
            <person name="Baker D."/>
            <person name="Gharbi K."/>
            <person name="Hall N."/>
            <person name="Watson M."/>
            <person name="Adriaenssens E.M."/>
            <person name="Foster-Nyarko E."/>
            <person name="Jarju S."/>
            <person name="Secka A."/>
            <person name="Antonio M."/>
            <person name="Oren A."/>
            <person name="Chaudhuri R.R."/>
            <person name="La Ragione R."/>
            <person name="Hildebrand F."/>
            <person name="Pallen M.J."/>
        </authorList>
    </citation>
    <scope>NUCLEOTIDE SEQUENCE</scope>
    <source>
        <strain evidence="2">14700</strain>
    </source>
</reference>
<protein>
    <submittedName>
        <fullName evidence="2">YbaK/EbsC family protein</fullName>
    </submittedName>
</protein>
<dbReference type="PANTHER" id="PTHR30411:SF1">
    <property type="entry name" value="CYTOPLASMIC PROTEIN"/>
    <property type="match status" value="1"/>
</dbReference>
<dbReference type="SUPFAM" id="SSF55826">
    <property type="entry name" value="YbaK/ProRS associated domain"/>
    <property type="match status" value="1"/>
</dbReference>
<organism evidence="2 3">
    <name type="scientific">Candidatus Ornithospirochaeta stercoravium</name>
    <dbReference type="NCBI Taxonomy" id="2840897"/>
    <lineage>
        <taxon>Bacteria</taxon>
        <taxon>Pseudomonadati</taxon>
        <taxon>Spirochaetota</taxon>
        <taxon>Spirochaetia</taxon>
        <taxon>Spirochaetales</taxon>
        <taxon>Spirochaetaceae</taxon>
        <taxon>Spirochaetaceae incertae sedis</taxon>
        <taxon>Candidatus Ornithospirochaeta</taxon>
    </lineage>
</organism>
<dbReference type="Gene3D" id="3.90.960.10">
    <property type="entry name" value="YbaK/aminoacyl-tRNA synthetase-associated domain"/>
    <property type="match status" value="1"/>
</dbReference>
<dbReference type="InterPro" id="IPR007214">
    <property type="entry name" value="YbaK/aa-tRNA-synth-assoc-dom"/>
</dbReference>
<gene>
    <name evidence="2" type="ORF">IAA72_07605</name>
</gene>
<dbReference type="GO" id="GO:0002161">
    <property type="term" value="F:aminoacyl-tRNA deacylase activity"/>
    <property type="evidence" value="ECO:0007669"/>
    <property type="project" value="InterPro"/>
</dbReference>
<dbReference type="Pfam" id="PF04073">
    <property type="entry name" value="tRNA_edit"/>
    <property type="match status" value="1"/>
</dbReference>
<dbReference type="Proteomes" id="UP000810292">
    <property type="component" value="Unassembled WGS sequence"/>
</dbReference>
<dbReference type="InterPro" id="IPR036754">
    <property type="entry name" value="YbaK/aa-tRNA-synt-asso_dom_sf"/>
</dbReference>
<proteinExistence type="predicted"/>
<evidence type="ECO:0000259" key="1">
    <source>
        <dbReference type="Pfam" id="PF04073"/>
    </source>
</evidence>
<dbReference type="AlphaFoldDB" id="A0A9D9ID85"/>
<dbReference type="CDD" id="cd04333">
    <property type="entry name" value="ProX_deacylase"/>
    <property type="match status" value="1"/>
</dbReference>
<dbReference type="PANTHER" id="PTHR30411">
    <property type="entry name" value="CYTOPLASMIC PROTEIN"/>
    <property type="match status" value="1"/>
</dbReference>
<evidence type="ECO:0000313" key="3">
    <source>
        <dbReference type="Proteomes" id="UP000810292"/>
    </source>
</evidence>
<accession>A0A9D9ID85</accession>
<comment type="caution">
    <text evidence="2">The sequence shown here is derived from an EMBL/GenBank/DDBJ whole genome shotgun (WGS) entry which is preliminary data.</text>
</comment>
<feature type="domain" description="YbaK/aminoacyl-tRNA synthetase-associated" evidence="1">
    <location>
        <begin position="26"/>
        <end position="140"/>
    </location>
</feature>
<dbReference type="EMBL" id="JADIMF010000123">
    <property type="protein sequence ID" value="MBO8469633.1"/>
    <property type="molecule type" value="Genomic_DNA"/>
</dbReference>